<accession>A0A2S6A706</accession>
<dbReference type="Gene3D" id="3.50.50.60">
    <property type="entry name" value="FAD/NAD(P)-binding domain"/>
    <property type="match status" value="2"/>
</dbReference>
<dbReference type="PANTHER" id="PTHR43557">
    <property type="entry name" value="APOPTOSIS-INDUCING FACTOR 1"/>
    <property type="match status" value="1"/>
</dbReference>
<sequence>MPGRRDQRARMTPHNPRSVVIVGASAAGLSVAEGLRRAGYTGRVTLIGEEPHLPYDRPPLSKQLLAGDWDSTRVLLRSRADIDGLDLDLRLDRRAVGLDTNDRHVLLSDGEQVGYDALVVATGVAARRLPGTDNLAGVHVLRTLEDALAFRDALRALPNLVIVGSGFVGAEAAAVARTLGTEVTMITDVTAPLSDALGAELGDMLTQVHRDHGVHIETGALVDAVTAESGRATGVRLADGRTIEADAVLVGIGATPNTDWLAGSAVPVGNGVHCDATLHAGSGVWAAGDVACWQHPRTGIPTRIEHRTNAAEQGMLVARNILAGPEAAQPFDPVPYIWSDQYDLKFQIYGRTRGAQRVDVVEGSIAERRLVALYSDGGRVCGAVGVNMPRATRGYRAHVAANSPVEPLLPVGISQ</sequence>
<evidence type="ECO:0000256" key="3">
    <source>
        <dbReference type="ARBA" id="ARBA00022827"/>
    </source>
</evidence>
<gene>
    <name evidence="7" type="ORF">C5F51_14825</name>
</gene>
<dbReference type="InterPro" id="IPR028202">
    <property type="entry name" value="Reductase_C"/>
</dbReference>
<name>A0A2S6A706_9NOCA</name>
<dbReference type="SUPFAM" id="SSF55424">
    <property type="entry name" value="FAD/NAD-linked reductases, dimerisation (C-terminal) domain"/>
    <property type="match status" value="1"/>
</dbReference>
<evidence type="ECO:0000313" key="7">
    <source>
        <dbReference type="EMBL" id="PPJ28256.1"/>
    </source>
</evidence>
<comment type="caution">
    <text evidence="7">The sequence shown here is derived from an EMBL/GenBank/DDBJ whole genome shotgun (WGS) entry which is preliminary data.</text>
</comment>
<feature type="domain" description="Reductase C-terminal" evidence="6">
    <location>
        <begin position="336"/>
        <end position="407"/>
    </location>
</feature>
<dbReference type="InterPro" id="IPR050446">
    <property type="entry name" value="FAD-oxidoreductase/Apoptosis"/>
</dbReference>
<proteinExistence type="predicted"/>
<keyword evidence="3" id="KW-0274">FAD</keyword>
<dbReference type="EMBL" id="PSZD01000008">
    <property type="protein sequence ID" value="PPJ28256.1"/>
    <property type="molecule type" value="Genomic_DNA"/>
</dbReference>
<dbReference type="GO" id="GO:0016651">
    <property type="term" value="F:oxidoreductase activity, acting on NAD(P)H"/>
    <property type="evidence" value="ECO:0007669"/>
    <property type="project" value="TreeGrafter"/>
</dbReference>
<dbReference type="PRINTS" id="PR00411">
    <property type="entry name" value="PNDRDTASEI"/>
</dbReference>
<evidence type="ECO:0000256" key="1">
    <source>
        <dbReference type="ARBA" id="ARBA00001974"/>
    </source>
</evidence>
<dbReference type="InterPro" id="IPR023753">
    <property type="entry name" value="FAD/NAD-binding_dom"/>
</dbReference>
<evidence type="ECO:0000259" key="5">
    <source>
        <dbReference type="Pfam" id="PF07992"/>
    </source>
</evidence>
<dbReference type="InterPro" id="IPR016156">
    <property type="entry name" value="FAD/NAD-linked_Rdtase_dimer_sf"/>
</dbReference>
<evidence type="ECO:0000259" key="6">
    <source>
        <dbReference type="Pfam" id="PF14759"/>
    </source>
</evidence>
<organism evidence="7 8">
    <name type="scientific">Nocardia nova</name>
    <dbReference type="NCBI Taxonomy" id="37330"/>
    <lineage>
        <taxon>Bacteria</taxon>
        <taxon>Bacillati</taxon>
        <taxon>Actinomycetota</taxon>
        <taxon>Actinomycetes</taxon>
        <taxon>Mycobacteriales</taxon>
        <taxon>Nocardiaceae</taxon>
        <taxon>Nocardia</taxon>
    </lineage>
</organism>
<dbReference type="InterPro" id="IPR036188">
    <property type="entry name" value="FAD/NAD-bd_sf"/>
</dbReference>
<dbReference type="Gene3D" id="3.30.390.30">
    <property type="match status" value="1"/>
</dbReference>
<evidence type="ECO:0000256" key="4">
    <source>
        <dbReference type="ARBA" id="ARBA00023002"/>
    </source>
</evidence>
<dbReference type="GO" id="GO:0005737">
    <property type="term" value="C:cytoplasm"/>
    <property type="evidence" value="ECO:0007669"/>
    <property type="project" value="TreeGrafter"/>
</dbReference>
<feature type="domain" description="FAD/NAD(P)-binding" evidence="5">
    <location>
        <begin position="18"/>
        <end position="314"/>
    </location>
</feature>
<comment type="cofactor">
    <cofactor evidence="1">
        <name>FAD</name>
        <dbReference type="ChEBI" id="CHEBI:57692"/>
    </cofactor>
</comment>
<evidence type="ECO:0000256" key="2">
    <source>
        <dbReference type="ARBA" id="ARBA00022630"/>
    </source>
</evidence>
<protein>
    <submittedName>
        <fullName evidence="7">FAD-dependent oxidoreductase</fullName>
    </submittedName>
</protein>
<keyword evidence="4" id="KW-0560">Oxidoreductase</keyword>
<evidence type="ECO:0000313" key="8">
    <source>
        <dbReference type="Proteomes" id="UP000238356"/>
    </source>
</evidence>
<dbReference type="Pfam" id="PF14759">
    <property type="entry name" value="Reductase_C"/>
    <property type="match status" value="1"/>
</dbReference>
<keyword evidence="8" id="KW-1185">Reference proteome</keyword>
<dbReference type="PRINTS" id="PR00368">
    <property type="entry name" value="FADPNR"/>
</dbReference>
<dbReference type="PANTHER" id="PTHR43557:SF2">
    <property type="entry name" value="RIESKE DOMAIN-CONTAINING PROTEIN-RELATED"/>
    <property type="match status" value="1"/>
</dbReference>
<dbReference type="SUPFAM" id="SSF51905">
    <property type="entry name" value="FAD/NAD(P)-binding domain"/>
    <property type="match status" value="2"/>
</dbReference>
<dbReference type="Pfam" id="PF07992">
    <property type="entry name" value="Pyr_redox_2"/>
    <property type="match status" value="1"/>
</dbReference>
<reference evidence="7 8" key="1">
    <citation type="submission" date="2018-02" db="EMBL/GenBank/DDBJ databases">
        <title>8 Nocardia nova and 1 Nocardia cyriacigeorgica strain used for evolution to TMP-SMX.</title>
        <authorList>
            <person name="Mehta H."/>
            <person name="Weng J."/>
            <person name="Shamoo Y."/>
        </authorList>
    </citation>
    <scope>NUCLEOTIDE SEQUENCE [LARGE SCALE GENOMIC DNA]</scope>
    <source>
        <strain evidence="7 8">BAA2227</strain>
    </source>
</reference>
<dbReference type="Proteomes" id="UP000238356">
    <property type="component" value="Unassembled WGS sequence"/>
</dbReference>
<dbReference type="AlphaFoldDB" id="A0A2S6A706"/>
<keyword evidence="2" id="KW-0285">Flavoprotein</keyword>